<protein>
    <submittedName>
        <fullName evidence="1">AAA family ATPase</fullName>
    </submittedName>
</protein>
<name>A0ABR7Z8U9_9PSED</name>
<gene>
    <name evidence="1" type="ORF">HAQ05_24820</name>
</gene>
<proteinExistence type="predicted"/>
<evidence type="ECO:0000313" key="2">
    <source>
        <dbReference type="Proteomes" id="UP000805841"/>
    </source>
</evidence>
<accession>A0ABR7Z8U9</accession>
<keyword evidence="2" id="KW-1185">Reference proteome</keyword>
<sequence>MTAPAWYLPLSDALATALAQGAALAEQRLSRCETAAVLFLQHLPTLNLQRPAPLMLQRHFAGLLRQPPSQLERTLAVFFDAGAFGHGLMVSGGCAIGLMDQASVDRQAYLLADGSWDFDYAARFAERETPLRHTFTSPTGVRVRVSDHQNRLLQTLQANPGDSVQAQAHAGTGKTHLLAAILDHLGAGRCLFLADTEAKLAPIRRRFPQAATSTFLALAAASVERSLGWAFAPYRSRPEYSMTTADVAQALALPEVYPYSPAQVAAICRGTVVKFCASSHGLLDLAHIPKAYQWLEEPARLLLVHHARRLWDALFQPPQAGVTLPIRSAHWIKRMALAREVIDERYSHVLIDEGHDLTAPMVQILDRSPQAVITLGDRYQNLAGVTVSHAATIRHRDMRLSLRAGTALQDLVNPLIDAYPGSLDLPFEGDRTRHTQVCPYPALGIPQRPTLILVKDHWGLWQWVTRLAHAGIHCQVVASGPDELLSLVPDAGRLFRSDVRSNRPELARYRSWDQLRRAKAADPSFARIEQWLAGQHDHRHLKPWYSLLAPAQLASSEGYRVALVRDVRNFEFPSLALADDLYAGGPLHSDRELPRQLALLYTAMTRVRDELFLPANHEELLHSLLAKRPKPLRR</sequence>
<evidence type="ECO:0000313" key="1">
    <source>
        <dbReference type="EMBL" id="MBD1601902.1"/>
    </source>
</evidence>
<comment type="caution">
    <text evidence="1">The sequence shown here is derived from an EMBL/GenBank/DDBJ whole genome shotgun (WGS) entry which is preliminary data.</text>
</comment>
<dbReference type="Proteomes" id="UP000805841">
    <property type="component" value="Unassembled WGS sequence"/>
</dbReference>
<dbReference type="Gene3D" id="3.40.50.300">
    <property type="entry name" value="P-loop containing nucleotide triphosphate hydrolases"/>
    <property type="match status" value="1"/>
</dbReference>
<organism evidence="1 2">
    <name type="scientific">Pseudomonas typographi</name>
    <dbReference type="NCBI Taxonomy" id="2715964"/>
    <lineage>
        <taxon>Bacteria</taxon>
        <taxon>Pseudomonadati</taxon>
        <taxon>Pseudomonadota</taxon>
        <taxon>Gammaproteobacteria</taxon>
        <taxon>Pseudomonadales</taxon>
        <taxon>Pseudomonadaceae</taxon>
        <taxon>Pseudomonas</taxon>
    </lineage>
</organism>
<dbReference type="InterPro" id="IPR027417">
    <property type="entry name" value="P-loop_NTPase"/>
</dbReference>
<dbReference type="SUPFAM" id="SSF52540">
    <property type="entry name" value="P-loop containing nucleoside triphosphate hydrolases"/>
    <property type="match status" value="1"/>
</dbReference>
<dbReference type="RefSeq" id="WP_190425991.1">
    <property type="nucleotide sequence ID" value="NZ_JAAOCA010000044.1"/>
</dbReference>
<reference evidence="1 2" key="1">
    <citation type="journal article" date="2020" name="Insects">
        <title>Bacteria Belonging to Pseudomonas typographi sp. nov. from the Bark Beetle Ips typographus Have Genomic Potential to Aid in the Host Ecology.</title>
        <authorList>
            <person name="Peral-Aranega E."/>
            <person name="Saati-Santamaria Z."/>
            <person name="Kolarik M."/>
            <person name="Rivas R."/>
            <person name="Garcia-Fraile P."/>
        </authorList>
    </citation>
    <scope>NUCLEOTIDE SEQUENCE [LARGE SCALE GENOMIC DNA]</scope>
    <source>
        <strain evidence="1 2">CA3A</strain>
    </source>
</reference>
<dbReference type="EMBL" id="JAAOCA010000044">
    <property type="protein sequence ID" value="MBD1601902.1"/>
    <property type="molecule type" value="Genomic_DNA"/>
</dbReference>